<feature type="region of interest" description="Disordered" evidence="1">
    <location>
        <begin position="398"/>
        <end position="430"/>
    </location>
</feature>
<keyword evidence="2" id="KW-0732">Signal</keyword>
<dbReference type="Proteomes" id="UP000186817">
    <property type="component" value="Unassembled WGS sequence"/>
</dbReference>
<comment type="caution">
    <text evidence="3">The sequence shown here is derived from an EMBL/GenBank/DDBJ whole genome shotgun (WGS) entry which is preliminary data.</text>
</comment>
<proteinExistence type="predicted"/>
<sequence>MITVALRFALNLGTVLASMQALGVNAQSLSGTINVDERSEVASKFLDSLRSCTALALSKLQQLDKSMRISEAVLTDLLLDNSGSSRAKSALSQLRRPEEPDTADLVKDLGLDNAAGRRRRVSTAQKRFKTGLGRARHLRQLRVKRRKFRNRLLQSSVLSAGGGGLEDRTRLLKAEVKGGLTVGPCVRGGCGDPQVEEVLDKGGHRAVDKTPAMLSRGLTGPGGAPGPREKMKGLRGSSGRELAERLKVFNHNQLVWVQHLVGHKVEDSISCGTPSVSESEIESQSYEPEATANYISLGQAWLVWVYRNFEVPPVGGGRPTLMLPLEADSRQQAWRAVTLDKAYGCTEDGSEYVPALSGGQSQQHKIVTPDLRFWRFKYLTGAIYSTIAQRMKGISRGIGSPIRLDDDPPGQKKQGAGGRAGGPSSRDPRAMADDTAIETEAEVPENSALLLMEPMPATFGRRNNRTFGTHSPGSVEGDKTVEQWHKRRRNFTWKKQNEKRGKILMYHKCPEDVEKKMDKSREKAWAKWQEFSAAIILDDAQYEELIREGAEDGDVLRAAITDIFGCLDMKRRELALMWCAATGVRLQWALVESSV</sequence>
<feature type="chain" id="PRO_5012435273" evidence="2">
    <location>
        <begin position="18"/>
        <end position="595"/>
    </location>
</feature>
<evidence type="ECO:0000256" key="1">
    <source>
        <dbReference type="SAM" id="MobiDB-lite"/>
    </source>
</evidence>
<name>A0A1Q9E8N6_SYMMI</name>
<organism evidence="3 4">
    <name type="scientific">Symbiodinium microadriaticum</name>
    <name type="common">Dinoflagellate</name>
    <name type="synonym">Zooxanthella microadriatica</name>
    <dbReference type="NCBI Taxonomy" id="2951"/>
    <lineage>
        <taxon>Eukaryota</taxon>
        <taxon>Sar</taxon>
        <taxon>Alveolata</taxon>
        <taxon>Dinophyceae</taxon>
        <taxon>Suessiales</taxon>
        <taxon>Symbiodiniaceae</taxon>
        <taxon>Symbiodinium</taxon>
    </lineage>
</organism>
<protein>
    <submittedName>
        <fullName evidence="3">Uncharacterized protein</fullName>
    </submittedName>
</protein>
<feature type="region of interest" description="Disordered" evidence="1">
    <location>
        <begin position="213"/>
        <end position="234"/>
    </location>
</feature>
<evidence type="ECO:0000313" key="4">
    <source>
        <dbReference type="Proteomes" id="UP000186817"/>
    </source>
</evidence>
<dbReference type="AlphaFoldDB" id="A0A1Q9E8N6"/>
<evidence type="ECO:0000313" key="3">
    <source>
        <dbReference type="EMBL" id="OLQ03775.1"/>
    </source>
</evidence>
<evidence type="ECO:0000256" key="2">
    <source>
        <dbReference type="SAM" id="SignalP"/>
    </source>
</evidence>
<accession>A0A1Q9E8N6</accession>
<dbReference type="EMBL" id="LSRX01000227">
    <property type="protein sequence ID" value="OLQ03775.1"/>
    <property type="molecule type" value="Genomic_DNA"/>
</dbReference>
<gene>
    <name evidence="3" type="ORF">AK812_SmicGene13215</name>
</gene>
<dbReference type="OrthoDB" id="414773at2759"/>
<keyword evidence="4" id="KW-1185">Reference proteome</keyword>
<feature type="signal peptide" evidence="2">
    <location>
        <begin position="1"/>
        <end position="17"/>
    </location>
</feature>
<reference evidence="3 4" key="1">
    <citation type="submission" date="2016-02" db="EMBL/GenBank/DDBJ databases">
        <title>Genome analysis of coral dinoflagellate symbionts highlights evolutionary adaptations to a symbiotic lifestyle.</title>
        <authorList>
            <person name="Aranda M."/>
            <person name="Li Y."/>
            <person name="Liew Y.J."/>
            <person name="Baumgarten S."/>
            <person name="Simakov O."/>
            <person name="Wilson M."/>
            <person name="Piel J."/>
            <person name="Ashoor H."/>
            <person name="Bougouffa S."/>
            <person name="Bajic V.B."/>
            <person name="Ryu T."/>
            <person name="Ravasi T."/>
            <person name="Bayer T."/>
            <person name="Micklem G."/>
            <person name="Kim H."/>
            <person name="Bhak J."/>
            <person name="Lajeunesse T.C."/>
            <person name="Voolstra C.R."/>
        </authorList>
    </citation>
    <scope>NUCLEOTIDE SEQUENCE [LARGE SCALE GENOMIC DNA]</scope>
    <source>
        <strain evidence="3 4">CCMP2467</strain>
    </source>
</reference>